<gene>
    <name evidence="1" type="ORF">DAPPPG734_23175</name>
</gene>
<dbReference type="EMBL" id="OW970316">
    <property type="protein sequence ID" value="CAH6370674.1"/>
    <property type="molecule type" value="Genomic_DNA"/>
</dbReference>
<name>A0AAN2FHG0_ENTAG</name>
<keyword evidence="1" id="KW-0614">Plasmid</keyword>
<sequence length="247" mass="27103">MINNTRAETSVIRHADRNFDVTLLKVNEASQCILFAAGAGGSPLRHLELLQTFSRNGISVVAPHFERLTSSTPSKADLLERSQRLVLARDAFCQHYASISGVGHSLGTVILLMHAGATAWTRTGEKVTYAGRQDLNQLVLLAPPADFFRAPSALASVKVPVRIWTGEKDTLTPPSQALFIKEELDIRTETKLCVVKDAGHFTFMNILPPHIIDTHPSRDAFILNLGEEIARFVTGLLAQPDNESQLN</sequence>
<accession>A0AAN2FHG0</accession>
<reference evidence="1" key="1">
    <citation type="submission" date="2022-05" db="EMBL/GenBank/DDBJ databases">
        <authorList>
            <person name="Pothier F. J."/>
        </authorList>
    </citation>
    <scope>NUCLEOTIDE SEQUENCE</scope>
    <source>
        <strain evidence="1">DAPP-PG734</strain>
        <plasmid evidence="1">P1</plasmid>
    </source>
</reference>
<keyword evidence="1" id="KW-0378">Hydrolase</keyword>
<proteinExistence type="predicted"/>
<evidence type="ECO:0000313" key="2">
    <source>
        <dbReference type="Proteomes" id="UP001158961"/>
    </source>
</evidence>
<dbReference type="AlphaFoldDB" id="A0AAN2FHG0"/>
<organism evidence="1 2">
    <name type="scientific">Enterobacter agglomerans</name>
    <name type="common">Erwinia herbicola</name>
    <name type="synonym">Pantoea agglomerans</name>
    <dbReference type="NCBI Taxonomy" id="549"/>
    <lineage>
        <taxon>Bacteria</taxon>
        <taxon>Pseudomonadati</taxon>
        <taxon>Pseudomonadota</taxon>
        <taxon>Gammaproteobacteria</taxon>
        <taxon>Enterobacterales</taxon>
        <taxon>Erwiniaceae</taxon>
        <taxon>Pantoea</taxon>
        <taxon>Pantoea agglomerans group</taxon>
    </lineage>
</organism>
<dbReference type="GO" id="GO:0016787">
    <property type="term" value="F:hydrolase activity"/>
    <property type="evidence" value="ECO:0007669"/>
    <property type="project" value="UniProtKB-KW"/>
</dbReference>
<geneLocation type="plasmid" evidence="1 2">
    <name>P1</name>
</geneLocation>
<dbReference type="Gene3D" id="3.40.50.1820">
    <property type="entry name" value="alpha/beta hydrolase"/>
    <property type="match status" value="2"/>
</dbReference>
<protein>
    <submittedName>
        <fullName evidence="1">Dienelactone hydrolase</fullName>
    </submittedName>
</protein>
<evidence type="ECO:0000313" key="1">
    <source>
        <dbReference type="EMBL" id="CAH6370674.1"/>
    </source>
</evidence>
<dbReference type="SUPFAM" id="SSF53474">
    <property type="entry name" value="alpha/beta-Hydrolases"/>
    <property type="match status" value="1"/>
</dbReference>
<dbReference type="RefSeq" id="WP_031594072.1">
    <property type="nucleotide sequence ID" value="NZ_JNVA01000085.1"/>
</dbReference>
<dbReference type="Proteomes" id="UP001158961">
    <property type="component" value="Plasmid P1"/>
</dbReference>
<dbReference type="InterPro" id="IPR029058">
    <property type="entry name" value="AB_hydrolase_fold"/>
</dbReference>